<protein>
    <recommendedName>
        <fullName evidence="3">Nucleoside 2-deoxyribosyltransferase</fullName>
    </recommendedName>
</protein>
<dbReference type="Gene3D" id="3.40.50.450">
    <property type="match status" value="1"/>
</dbReference>
<dbReference type="SUPFAM" id="SSF52309">
    <property type="entry name" value="N-(deoxy)ribosyltransferase-like"/>
    <property type="match status" value="1"/>
</dbReference>
<evidence type="ECO:0000313" key="2">
    <source>
        <dbReference type="Proteomes" id="UP000324194"/>
    </source>
</evidence>
<reference evidence="1 2" key="1">
    <citation type="submission" date="2019-08" db="EMBL/GenBank/DDBJ databases">
        <authorList>
            <person name="Guy L."/>
        </authorList>
    </citation>
    <scope>NUCLEOTIDE SEQUENCE [LARGE SCALE GENOMIC DNA]</scope>
    <source>
        <strain evidence="1 2">SGT-108</strain>
    </source>
</reference>
<dbReference type="RefSeq" id="WP_148339059.1">
    <property type="nucleotide sequence ID" value="NZ_LR699119.1"/>
</dbReference>
<evidence type="ECO:0000313" key="1">
    <source>
        <dbReference type="EMBL" id="VVC75781.1"/>
    </source>
</evidence>
<dbReference type="OrthoDB" id="3465100at2"/>
<dbReference type="Proteomes" id="UP000324194">
    <property type="component" value="Chromosome 1"/>
</dbReference>
<organism evidence="1 2">
    <name type="scientific">Aquicella siphonis</name>
    <dbReference type="NCBI Taxonomy" id="254247"/>
    <lineage>
        <taxon>Bacteria</taxon>
        <taxon>Pseudomonadati</taxon>
        <taxon>Pseudomonadota</taxon>
        <taxon>Gammaproteobacteria</taxon>
        <taxon>Legionellales</taxon>
        <taxon>Coxiellaceae</taxon>
        <taxon>Aquicella</taxon>
    </lineage>
</organism>
<evidence type="ECO:0008006" key="3">
    <source>
        <dbReference type="Google" id="ProtNLM"/>
    </source>
</evidence>
<dbReference type="KEGG" id="asip:AQUSIP_10780"/>
<dbReference type="AlphaFoldDB" id="A0A5E4PHI8"/>
<dbReference type="EMBL" id="LR699119">
    <property type="protein sequence ID" value="VVC75781.1"/>
    <property type="molecule type" value="Genomic_DNA"/>
</dbReference>
<accession>A0A5E4PHI8</accession>
<name>A0A5E4PHI8_9COXI</name>
<keyword evidence="2" id="KW-1185">Reference proteome</keyword>
<sequence length="203" mass="22994">MKKKIAIYLAGSIQKAHEENDSHWSEQDIGNLKELLSDYEISILNPALRSDDLSDQRSVFGRDMLQVYCCNFVFVDARGRCGLGVGAEMMWAKLNAIPVITLSPKNTHYNKSVTSLLGTRVENWIHPFIESLSDCVAENLAEGASWINTAVNNRSMPIKSIEQIHESMRYYHENQLTYDIPMQEVLMSNIDLSIRIKSINPSS</sequence>
<proteinExistence type="predicted"/>
<gene>
    <name evidence="1" type="ORF">AQUSIP_10780</name>
</gene>